<dbReference type="OMA" id="CPIIMLA"/>
<dbReference type="SUPFAM" id="SSF52540">
    <property type="entry name" value="P-loop containing nucleoside triphosphate hydrolases"/>
    <property type="match status" value="1"/>
</dbReference>
<dbReference type="InterPro" id="IPR027417">
    <property type="entry name" value="P-loop_NTPase"/>
</dbReference>
<dbReference type="PANTHER" id="PTHR43394">
    <property type="entry name" value="ATP-DEPENDENT PERMEASE MDL1, MITOCHONDRIAL"/>
    <property type="match status" value="1"/>
</dbReference>
<comment type="similarity">
    <text evidence="1">Belongs to the ABC transporter superfamily. ABCB family. Multidrug resistance exporter (TC 3.A.1.201) subfamily.</text>
</comment>
<dbReference type="Proteomes" id="UP000271162">
    <property type="component" value="Unassembled WGS sequence"/>
</dbReference>
<sequence length="73" mass="8066">MKISVEVVREALEKASKGRTCVIVAHRLSTVVNATCIVVIKKGKVIEQGTHLELMAARGAYWKLTQKQMASKK</sequence>
<keyword evidence="5" id="KW-1185">Reference proteome</keyword>
<evidence type="ECO:0000256" key="1">
    <source>
        <dbReference type="ARBA" id="ARBA00007577"/>
    </source>
</evidence>
<dbReference type="PANTHER" id="PTHR43394:SF17">
    <property type="entry name" value="MITOCHONDRIAL POTASSIUM CHANNEL ATP-BINDING SUBUNIT"/>
    <property type="match status" value="1"/>
</dbReference>
<dbReference type="GO" id="GO:0090374">
    <property type="term" value="P:oligopeptide export from mitochondrion"/>
    <property type="evidence" value="ECO:0007669"/>
    <property type="project" value="TreeGrafter"/>
</dbReference>
<proteinExistence type="inferred from homology"/>
<reference evidence="4 5" key="2">
    <citation type="submission" date="2018-11" db="EMBL/GenBank/DDBJ databases">
        <authorList>
            <consortium name="Pathogen Informatics"/>
        </authorList>
    </citation>
    <scope>NUCLEOTIDE SEQUENCE [LARGE SCALE GENOMIC DNA]</scope>
</reference>
<evidence type="ECO:0000313" key="6">
    <source>
        <dbReference type="WBParaSite" id="NBR_0001902401-mRNA-1"/>
    </source>
</evidence>
<name>A0A0N4YP53_NIPBR</name>
<dbReference type="STRING" id="27835.A0A0N4YP53"/>
<dbReference type="GO" id="GO:0005743">
    <property type="term" value="C:mitochondrial inner membrane"/>
    <property type="evidence" value="ECO:0007669"/>
    <property type="project" value="TreeGrafter"/>
</dbReference>
<organism evidence="6">
    <name type="scientific">Nippostrongylus brasiliensis</name>
    <name type="common">Rat hookworm</name>
    <dbReference type="NCBI Taxonomy" id="27835"/>
    <lineage>
        <taxon>Eukaryota</taxon>
        <taxon>Metazoa</taxon>
        <taxon>Ecdysozoa</taxon>
        <taxon>Nematoda</taxon>
        <taxon>Chromadorea</taxon>
        <taxon>Rhabditida</taxon>
        <taxon>Rhabditina</taxon>
        <taxon>Rhabditomorpha</taxon>
        <taxon>Strongyloidea</taxon>
        <taxon>Heligmosomidae</taxon>
        <taxon>Nippostrongylus</taxon>
    </lineage>
</organism>
<dbReference type="Gene3D" id="3.40.50.300">
    <property type="entry name" value="P-loop containing nucleotide triphosphate hydrolases"/>
    <property type="match status" value="1"/>
</dbReference>
<evidence type="ECO:0000256" key="3">
    <source>
        <dbReference type="ARBA" id="ARBA00023065"/>
    </source>
</evidence>
<accession>A0A0N4YP53</accession>
<keyword evidence="3" id="KW-0406">Ion transport</keyword>
<dbReference type="EMBL" id="UYSL01023849">
    <property type="protein sequence ID" value="VDL82754.1"/>
    <property type="molecule type" value="Genomic_DNA"/>
</dbReference>
<gene>
    <name evidence="4" type="ORF">NBR_LOCUS19025</name>
</gene>
<dbReference type="AlphaFoldDB" id="A0A0N4YP53"/>
<dbReference type="WBParaSite" id="NBR_0001902401-mRNA-1">
    <property type="protein sequence ID" value="NBR_0001902401-mRNA-1"/>
    <property type="gene ID" value="NBR_0001902401"/>
</dbReference>
<evidence type="ECO:0000256" key="2">
    <source>
        <dbReference type="ARBA" id="ARBA00022448"/>
    </source>
</evidence>
<evidence type="ECO:0000313" key="5">
    <source>
        <dbReference type="Proteomes" id="UP000271162"/>
    </source>
</evidence>
<reference evidence="6" key="1">
    <citation type="submission" date="2017-02" db="UniProtKB">
        <authorList>
            <consortium name="WormBaseParasite"/>
        </authorList>
    </citation>
    <scope>IDENTIFICATION</scope>
</reference>
<dbReference type="InterPro" id="IPR039421">
    <property type="entry name" value="Type_1_exporter"/>
</dbReference>
<protein>
    <submittedName>
        <fullName evidence="6">ABC transporter domain-containing protein</fullName>
    </submittedName>
</protein>
<dbReference type="GO" id="GO:0015421">
    <property type="term" value="F:ABC-type oligopeptide transporter activity"/>
    <property type="evidence" value="ECO:0007669"/>
    <property type="project" value="TreeGrafter"/>
</dbReference>
<evidence type="ECO:0000313" key="4">
    <source>
        <dbReference type="EMBL" id="VDL82754.1"/>
    </source>
</evidence>
<dbReference type="GO" id="GO:0006811">
    <property type="term" value="P:monoatomic ion transport"/>
    <property type="evidence" value="ECO:0007669"/>
    <property type="project" value="UniProtKB-KW"/>
</dbReference>
<keyword evidence="2" id="KW-0813">Transport</keyword>